<comment type="subcellular location">
    <subcellularLocation>
        <location evidence="7">Cytoplasm</location>
    </subcellularLocation>
</comment>
<evidence type="ECO:0000256" key="4">
    <source>
        <dbReference type="ARBA" id="ARBA00022755"/>
    </source>
</evidence>
<evidence type="ECO:0000256" key="6">
    <source>
        <dbReference type="ARBA" id="ARBA00023134"/>
    </source>
</evidence>
<evidence type="ECO:0000313" key="9">
    <source>
        <dbReference type="Proteomes" id="UP000245252"/>
    </source>
</evidence>
<dbReference type="GO" id="GO:0000287">
    <property type="term" value="F:magnesium ion binding"/>
    <property type="evidence" value="ECO:0007669"/>
    <property type="project" value="UniProtKB-UniRule"/>
</dbReference>
<dbReference type="InterPro" id="IPR027417">
    <property type="entry name" value="P-loop_NTPase"/>
</dbReference>
<dbReference type="Pfam" id="PF00709">
    <property type="entry name" value="Adenylsucc_synt"/>
    <property type="match status" value="1"/>
</dbReference>
<feature type="binding site" evidence="7">
    <location>
        <position position="16"/>
    </location>
    <ligand>
        <name>Mg(2+)</name>
        <dbReference type="ChEBI" id="CHEBI:18420"/>
    </ligand>
</feature>
<feature type="binding site" evidence="7">
    <location>
        <begin position="45"/>
        <end position="47"/>
    </location>
    <ligand>
        <name>GTP</name>
        <dbReference type="ChEBI" id="CHEBI:37565"/>
    </ligand>
</feature>
<keyword evidence="1 7" id="KW-0436">Ligase</keyword>
<comment type="subunit">
    <text evidence="7">Homodimer.</text>
</comment>
<dbReference type="OrthoDB" id="3959406at2"/>
<organism evidence="8 9">
    <name type="scientific">Metarhizobium album</name>
    <dbReference type="NCBI Taxonomy" id="2182425"/>
    <lineage>
        <taxon>Bacteria</taxon>
        <taxon>Pseudomonadati</taxon>
        <taxon>Pseudomonadota</taxon>
        <taxon>Alphaproteobacteria</taxon>
        <taxon>Hyphomicrobiales</taxon>
        <taxon>Rhizobiaceae</taxon>
        <taxon>Metarhizobium</taxon>
    </lineage>
</organism>
<dbReference type="SMART" id="SM00788">
    <property type="entry name" value="Adenylsucc_synt"/>
    <property type="match status" value="1"/>
</dbReference>
<dbReference type="AlphaFoldDB" id="A0A2U2DWT0"/>
<evidence type="ECO:0000256" key="5">
    <source>
        <dbReference type="ARBA" id="ARBA00022842"/>
    </source>
</evidence>
<dbReference type="PANTHER" id="PTHR11846:SF0">
    <property type="entry name" value="ADENYLOSUCCINATE SYNTHETASE"/>
    <property type="match status" value="1"/>
</dbReference>
<dbReference type="PANTHER" id="PTHR11846">
    <property type="entry name" value="ADENYLOSUCCINATE SYNTHETASE"/>
    <property type="match status" value="1"/>
</dbReference>
<dbReference type="GO" id="GO:0005737">
    <property type="term" value="C:cytoplasm"/>
    <property type="evidence" value="ECO:0007669"/>
    <property type="project" value="UniProtKB-SubCell"/>
</dbReference>
<evidence type="ECO:0000256" key="1">
    <source>
        <dbReference type="ARBA" id="ARBA00022598"/>
    </source>
</evidence>
<keyword evidence="2 7" id="KW-0479">Metal-binding</keyword>
<dbReference type="Gene3D" id="1.10.300.10">
    <property type="entry name" value="Adenylosuccinate Synthetase, subunit A, domain 2"/>
    <property type="match status" value="1"/>
</dbReference>
<comment type="function">
    <text evidence="7">Plays an important role in the de novo pathway of purine nucleotide biosynthesis. Catalyzes the first committed step in the biosynthesis of AMP from IMP.</text>
</comment>
<feature type="binding site" description="in other chain" evidence="7">
    <location>
        <position position="232"/>
    </location>
    <ligand>
        <name>IMP</name>
        <dbReference type="ChEBI" id="CHEBI:58053"/>
        <note>ligand shared between dimeric partners</note>
    </ligand>
</feature>
<dbReference type="GO" id="GO:0005525">
    <property type="term" value="F:GTP binding"/>
    <property type="evidence" value="ECO:0007669"/>
    <property type="project" value="UniProtKB-UniRule"/>
</dbReference>
<feature type="binding site" description="in other chain" evidence="7">
    <location>
        <begin position="16"/>
        <end position="19"/>
    </location>
    <ligand>
        <name>IMP</name>
        <dbReference type="ChEBI" id="CHEBI:58053"/>
        <note>ligand shared between dimeric partners</note>
    </ligand>
</feature>
<dbReference type="EC" id="6.3.4.4" evidence="7"/>
<dbReference type="Gene3D" id="3.40.440.10">
    <property type="entry name" value="Adenylosuccinate Synthetase, subunit A, domain 1"/>
    <property type="match status" value="1"/>
</dbReference>
<keyword evidence="3 7" id="KW-0547">Nucleotide-binding</keyword>
<feature type="binding site" evidence="7">
    <location>
        <begin position="15"/>
        <end position="21"/>
    </location>
    <ligand>
        <name>GTP</name>
        <dbReference type="ChEBI" id="CHEBI:37565"/>
    </ligand>
</feature>
<sequence length="406" mass="42833">MATRQAQAVIGAGYGDEGKGLLTDRLACGTADAVVVRSNGGAQAGHTVATPDGRRHVFHHFGSGALAGAPTHLSAFFVAHPMFFQGERQALKALGAELAVSADPRAIVTTPFDMMINQALELSRGTGRHGSCGLGFGEAIERCLRPDHAIRTGDLSKPHLAGCLWCIWTDWVPQRLRGLGLDRLPDDIMRHVDIETVIGRFLRDCEAYLDHVTLRPDSRLGETGQVIFEGAQGLLLDQDYGAFPHVTRSNTGLRNMVSIAREAGIDSIDAHYVTRCYVTRHGAGPLAHEAAGLAGIDMVDPTNAPNAWQGTLRLAPLDLAVLRSAIAHDLQAAASSAVAVAPDLSVTCLDQASCGFALLDGGGPTSVDPQDAGRRIAGGANLPLFGESWGAGRTHFRPVGELARAG</sequence>
<dbReference type="GO" id="GO:0044208">
    <property type="term" value="P:'de novo' AMP biosynthetic process"/>
    <property type="evidence" value="ECO:0007669"/>
    <property type="project" value="UniProtKB-UniRule"/>
</dbReference>
<dbReference type="Proteomes" id="UP000245252">
    <property type="component" value="Unassembled WGS sequence"/>
</dbReference>
<name>A0A2U2DWT0_9HYPH</name>
<feature type="active site" description="Proton donor" evidence="7">
    <location>
        <position position="46"/>
    </location>
</feature>
<dbReference type="SUPFAM" id="SSF52540">
    <property type="entry name" value="P-loop containing nucleoside triphosphate hydrolases"/>
    <property type="match status" value="1"/>
</dbReference>
<evidence type="ECO:0000256" key="3">
    <source>
        <dbReference type="ARBA" id="ARBA00022741"/>
    </source>
</evidence>
<dbReference type="InterPro" id="IPR042109">
    <property type="entry name" value="Adenylosuccinate_synth_dom1"/>
</dbReference>
<dbReference type="GO" id="GO:0046040">
    <property type="term" value="P:IMP metabolic process"/>
    <property type="evidence" value="ECO:0007669"/>
    <property type="project" value="TreeGrafter"/>
</dbReference>
<gene>
    <name evidence="7" type="primary">purA</name>
    <name evidence="8" type="ORF">DEM27_00745</name>
</gene>
<keyword evidence="5 7" id="KW-0460">Magnesium</keyword>
<feature type="binding site" evidence="7">
    <location>
        <begin position="348"/>
        <end position="350"/>
    </location>
    <ligand>
        <name>GTP</name>
        <dbReference type="ChEBI" id="CHEBI:37565"/>
    </ligand>
</feature>
<feature type="binding site" evidence="7">
    <location>
        <position position="45"/>
    </location>
    <ligand>
        <name>Mg(2+)</name>
        <dbReference type="ChEBI" id="CHEBI:18420"/>
    </ligand>
</feature>
<comment type="catalytic activity">
    <reaction evidence="7">
        <text>IMP + L-aspartate + GTP = N(6)-(1,2-dicarboxyethyl)-AMP + GDP + phosphate + 2 H(+)</text>
        <dbReference type="Rhea" id="RHEA:15753"/>
        <dbReference type="ChEBI" id="CHEBI:15378"/>
        <dbReference type="ChEBI" id="CHEBI:29991"/>
        <dbReference type="ChEBI" id="CHEBI:37565"/>
        <dbReference type="ChEBI" id="CHEBI:43474"/>
        <dbReference type="ChEBI" id="CHEBI:57567"/>
        <dbReference type="ChEBI" id="CHEBI:58053"/>
        <dbReference type="ChEBI" id="CHEBI:58189"/>
        <dbReference type="EC" id="6.3.4.4"/>
    </reaction>
</comment>
<evidence type="ECO:0000256" key="7">
    <source>
        <dbReference type="HAMAP-Rule" id="MF_00011"/>
    </source>
</evidence>
<feature type="binding site" description="in other chain" evidence="7">
    <location>
        <position position="247"/>
    </location>
    <ligand>
        <name>IMP</name>
        <dbReference type="ChEBI" id="CHEBI:58053"/>
        <note>ligand shared between dimeric partners</note>
    </ligand>
</feature>
<comment type="caution">
    <text evidence="7">Lacks conserved residue(s) required for the propagation of feature annotation.</text>
</comment>
<dbReference type="EMBL" id="QFBC01000001">
    <property type="protein sequence ID" value="PWE57761.1"/>
    <property type="molecule type" value="Genomic_DNA"/>
</dbReference>
<dbReference type="GO" id="GO:0004019">
    <property type="term" value="F:adenylosuccinate synthase activity"/>
    <property type="evidence" value="ECO:0007669"/>
    <property type="project" value="UniProtKB-UniRule"/>
</dbReference>
<evidence type="ECO:0000256" key="2">
    <source>
        <dbReference type="ARBA" id="ARBA00022723"/>
    </source>
</evidence>
<feature type="active site" description="Proton acceptor" evidence="7">
    <location>
        <position position="16"/>
    </location>
</feature>
<comment type="similarity">
    <text evidence="7">Belongs to the adenylosuccinate synthetase family.</text>
</comment>
<reference evidence="8 9" key="1">
    <citation type="submission" date="2018-05" db="EMBL/GenBank/DDBJ databases">
        <title>The draft genome of strain NS-104.</title>
        <authorList>
            <person name="Hang P."/>
            <person name="Jiang J."/>
        </authorList>
    </citation>
    <scope>NUCLEOTIDE SEQUENCE [LARGE SCALE GENOMIC DNA]</scope>
    <source>
        <strain evidence="8 9">NS-104</strain>
    </source>
</reference>
<keyword evidence="4 7" id="KW-0658">Purine biosynthesis</keyword>
<comment type="caution">
    <text evidence="8">The sequence shown here is derived from an EMBL/GenBank/DDBJ whole genome shotgun (WGS) entry which is preliminary data.</text>
</comment>
<protein>
    <recommendedName>
        <fullName evidence="7">Adenylosuccinate synthetase</fullName>
        <shortName evidence="7">AMPSase</shortName>
        <shortName evidence="7">AdSS</shortName>
        <ecNumber evidence="7">6.3.4.4</ecNumber>
    </recommendedName>
    <alternativeName>
        <fullName evidence="7">IMP--aspartate ligase</fullName>
    </alternativeName>
</protein>
<comment type="pathway">
    <text evidence="7">Purine metabolism; AMP biosynthesis via de novo pathway; AMP from IMP: step 1/2.</text>
</comment>
<keyword evidence="7" id="KW-0963">Cytoplasm</keyword>
<dbReference type="HAMAP" id="MF_00011">
    <property type="entry name" value="Adenylosucc_synth"/>
    <property type="match status" value="1"/>
</dbReference>
<dbReference type="InterPro" id="IPR001114">
    <property type="entry name" value="Adenylosuccinate_synthetase"/>
</dbReference>
<dbReference type="InterPro" id="IPR042110">
    <property type="entry name" value="Adenylosuccinate_synth_dom2"/>
</dbReference>
<accession>A0A2U2DWT0</accession>
<dbReference type="UniPathway" id="UPA00075">
    <property type="reaction ID" value="UER00335"/>
</dbReference>
<keyword evidence="6 7" id="KW-0342">GTP-binding</keyword>
<dbReference type="RefSeq" id="WP_109456278.1">
    <property type="nucleotide sequence ID" value="NZ_QFBC01000001.1"/>
</dbReference>
<comment type="cofactor">
    <cofactor evidence="7">
        <name>Mg(2+)</name>
        <dbReference type="ChEBI" id="CHEBI:18420"/>
    </cofactor>
    <text evidence="7">Binds 1 Mg(2+) ion per subunit.</text>
</comment>
<keyword evidence="9" id="KW-1185">Reference proteome</keyword>
<proteinExistence type="inferred from homology"/>
<evidence type="ECO:0000313" key="8">
    <source>
        <dbReference type="EMBL" id="PWE57761.1"/>
    </source>
</evidence>